<dbReference type="Pfam" id="PF04790">
    <property type="entry name" value="Sarcoglycan_1"/>
    <property type="match status" value="1"/>
</dbReference>
<keyword evidence="8 17" id="KW-0812">Transmembrane</keyword>
<protein>
    <recommendedName>
        <fullName evidence="5">Beta-sarcoglycan</fullName>
    </recommendedName>
</protein>
<dbReference type="AlphaFoldDB" id="A0A6J2T1B4"/>
<gene>
    <name evidence="19" type="primary">LOC115620615</name>
</gene>
<evidence type="ECO:0000256" key="9">
    <source>
        <dbReference type="ARBA" id="ARBA00022968"/>
    </source>
</evidence>
<keyword evidence="10 17" id="KW-1133">Transmembrane helix</keyword>
<accession>A0A6J2T1B4</accession>
<keyword evidence="11 17" id="KW-0472">Membrane</keyword>
<evidence type="ECO:0000256" key="4">
    <source>
        <dbReference type="ARBA" id="ARBA00007574"/>
    </source>
</evidence>
<comment type="similarity">
    <text evidence="4">Belongs to the sarcoglycan beta/delta/gamma/zeta family.</text>
</comment>
<feature type="transmembrane region" description="Helical" evidence="17">
    <location>
        <begin position="75"/>
        <end position="102"/>
    </location>
</feature>
<dbReference type="InterPro" id="IPR027659">
    <property type="entry name" value="Sgcb"/>
</dbReference>
<reference evidence="19" key="1">
    <citation type="submission" date="2025-08" db="UniProtKB">
        <authorList>
            <consortium name="RefSeq"/>
        </authorList>
    </citation>
    <scope>IDENTIFICATION</scope>
    <source>
        <strain evidence="19">11010-0011.00</strain>
        <tissue evidence="19">Whole body</tissue>
    </source>
</reference>
<keyword evidence="12" id="KW-1015">Disulfide bond</keyword>
<evidence type="ECO:0000256" key="11">
    <source>
        <dbReference type="ARBA" id="ARBA00023136"/>
    </source>
</evidence>
<evidence type="ECO:0000256" key="13">
    <source>
        <dbReference type="ARBA" id="ARBA00023180"/>
    </source>
</evidence>
<comment type="subcellular location">
    <subcellularLocation>
        <location evidence="3">Cell membrane</location>
        <location evidence="3">Sarcolemma</location>
        <topology evidence="3">Single-pass type II membrane protein</topology>
    </subcellularLocation>
    <subcellularLocation>
        <location evidence="2">Cytoplasm</location>
        <location evidence="2">Cytoskeleton</location>
    </subcellularLocation>
</comment>
<dbReference type="PANTHER" id="PTHR21142">
    <property type="entry name" value="SARCOGLYCANS"/>
    <property type="match status" value="1"/>
</dbReference>
<evidence type="ECO:0000256" key="17">
    <source>
        <dbReference type="SAM" id="Phobius"/>
    </source>
</evidence>
<evidence type="ECO:0000256" key="15">
    <source>
        <dbReference type="ARBA" id="ARBA00026041"/>
    </source>
</evidence>
<feature type="region of interest" description="Disordered" evidence="16">
    <location>
        <begin position="1"/>
        <end position="21"/>
    </location>
</feature>
<keyword evidence="7" id="KW-0963">Cytoplasm</keyword>
<evidence type="ECO:0000256" key="8">
    <source>
        <dbReference type="ARBA" id="ARBA00022692"/>
    </source>
</evidence>
<proteinExistence type="inferred from homology"/>
<dbReference type="RefSeq" id="XP_030369794.1">
    <property type="nucleotide sequence ID" value="XM_030513934.1"/>
</dbReference>
<evidence type="ECO:0000256" key="1">
    <source>
        <dbReference type="ARBA" id="ARBA00002860"/>
    </source>
</evidence>
<evidence type="ECO:0000256" key="6">
    <source>
        <dbReference type="ARBA" id="ARBA00022475"/>
    </source>
</evidence>
<dbReference type="PANTHER" id="PTHR21142:SF2">
    <property type="entry name" value="BETA-SARCOGLYCAN"/>
    <property type="match status" value="1"/>
</dbReference>
<name>A0A6J2T1B4_DROLE</name>
<organism evidence="18 19">
    <name type="scientific">Drosophila lebanonensis</name>
    <name type="common">Fruit fly</name>
    <name type="synonym">Scaptodrosophila lebanonensis</name>
    <dbReference type="NCBI Taxonomy" id="7225"/>
    <lineage>
        <taxon>Eukaryota</taxon>
        <taxon>Metazoa</taxon>
        <taxon>Ecdysozoa</taxon>
        <taxon>Arthropoda</taxon>
        <taxon>Hexapoda</taxon>
        <taxon>Insecta</taxon>
        <taxon>Pterygota</taxon>
        <taxon>Neoptera</taxon>
        <taxon>Endopterygota</taxon>
        <taxon>Diptera</taxon>
        <taxon>Brachycera</taxon>
        <taxon>Muscomorpha</taxon>
        <taxon>Ephydroidea</taxon>
        <taxon>Drosophilidae</taxon>
        <taxon>Scaptodrosophila</taxon>
    </lineage>
</organism>
<comment type="subunit">
    <text evidence="15">Cross-link to form 2 major subcomplexes: one consisting of SGCB, SGCD and SGCG and the other consisting of SGCB and SGCD. The association between SGCB and SGCG is particularly strong while SGCA is loosely associated with the other sarcoglycans.</text>
</comment>
<comment type="function">
    <text evidence="1">Component of the sarcoglycan complex, a subcomplex of the dystrophin-glycoprotein complex which forms a link between the F-actin cytoskeleton and the extracellular matrix.</text>
</comment>
<evidence type="ECO:0000256" key="3">
    <source>
        <dbReference type="ARBA" id="ARBA00004274"/>
    </source>
</evidence>
<dbReference type="Proteomes" id="UP000504634">
    <property type="component" value="Unplaced"/>
</dbReference>
<evidence type="ECO:0000256" key="16">
    <source>
        <dbReference type="SAM" id="MobiDB-lite"/>
    </source>
</evidence>
<sequence length="345" mass="36976">MQSFENTFVRGPSPSYSDSSENALSLPIGAVVDFGRSEIGSKADALGCFEEKKSHSFVGEICSHMHPSRQGRNTFAFWTVVVILLVLTVSNLVLTLTIIGVLRLGKGVQGIELIPELDVFKFYGSTDLDRVFTKSFGQIEGFTDIPVTIGGEGGGVHVRVFARNGVPSDRIVLDKDGIVVRATNLFEVKDPDGRLSIFTTHRPQYNMPAGVDVLKAKAVSASRITSPISEPLVLESDGRIAIKGSEGISLDAANALLQAEHHVAINATQGATVLEAGSGIFLDMDRIPIVSSELGLRTGSVQYKICVCMPQGNLFRIAIPRVHNGPKISCAHFSAKEGEDPCAVI</sequence>
<evidence type="ECO:0000256" key="14">
    <source>
        <dbReference type="ARBA" id="ARBA00023212"/>
    </source>
</evidence>
<dbReference type="CTD" id="41525"/>
<keyword evidence="13" id="KW-0325">Glycoprotein</keyword>
<dbReference type="GeneID" id="115620615"/>
<dbReference type="GO" id="GO:0005856">
    <property type="term" value="C:cytoskeleton"/>
    <property type="evidence" value="ECO:0007669"/>
    <property type="project" value="UniProtKB-SubCell"/>
</dbReference>
<dbReference type="GO" id="GO:0042383">
    <property type="term" value="C:sarcolemma"/>
    <property type="evidence" value="ECO:0007669"/>
    <property type="project" value="UniProtKB-SubCell"/>
</dbReference>
<keyword evidence="14" id="KW-0206">Cytoskeleton</keyword>
<evidence type="ECO:0000313" key="19">
    <source>
        <dbReference type="RefSeq" id="XP_030369794.1"/>
    </source>
</evidence>
<keyword evidence="9" id="KW-0735">Signal-anchor</keyword>
<dbReference type="GO" id="GO:0016012">
    <property type="term" value="C:sarcoglycan complex"/>
    <property type="evidence" value="ECO:0007669"/>
    <property type="project" value="InterPro"/>
</dbReference>
<evidence type="ECO:0000256" key="10">
    <source>
        <dbReference type="ARBA" id="ARBA00022989"/>
    </source>
</evidence>
<dbReference type="InterPro" id="IPR006875">
    <property type="entry name" value="Sarcoglycan"/>
</dbReference>
<keyword evidence="18" id="KW-1185">Reference proteome</keyword>
<evidence type="ECO:0000256" key="7">
    <source>
        <dbReference type="ARBA" id="ARBA00022490"/>
    </source>
</evidence>
<dbReference type="OrthoDB" id="5843723at2759"/>
<evidence type="ECO:0000256" key="12">
    <source>
        <dbReference type="ARBA" id="ARBA00023157"/>
    </source>
</evidence>
<evidence type="ECO:0000256" key="2">
    <source>
        <dbReference type="ARBA" id="ARBA00004245"/>
    </source>
</evidence>
<evidence type="ECO:0000256" key="5">
    <source>
        <dbReference type="ARBA" id="ARBA00015329"/>
    </source>
</evidence>
<dbReference type="GO" id="GO:0007517">
    <property type="term" value="P:muscle organ development"/>
    <property type="evidence" value="ECO:0007669"/>
    <property type="project" value="InterPro"/>
</dbReference>
<evidence type="ECO:0000313" key="18">
    <source>
        <dbReference type="Proteomes" id="UP000504634"/>
    </source>
</evidence>
<keyword evidence="6" id="KW-1003">Cell membrane</keyword>